<gene>
    <name evidence="2" type="ORF">RCIX1303</name>
</gene>
<proteinExistence type="predicted"/>
<evidence type="ECO:0000313" key="2">
    <source>
        <dbReference type="EMBL" id="CAJ36593.1"/>
    </source>
</evidence>
<accession>Q0W4V0</accession>
<dbReference type="EMBL" id="AM114193">
    <property type="protein sequence ID" value="CAJ36593.1"/>
    <property type="molecule type" value="Genomic_DNA"/>
</dbReference>
<keyword evidence="3" id="KW-1185">Reference proteome</keyword>
<evidence type="ECO:0000313" key="3">
    <source>
        <dbReference type="Proteomes" id="UP000000663"/>
    </source>
</evidence>
<dbReference type="eggNOG" id="arCOG01917">
    <property type="taxonomic scope" value="Archaea"/>
</dbReference>
<sequence>MFKCDLCGDGYKTKFIESKTYRKRGLFDTIGRGIGLAADVAGMNRIGDAFERGTDIINRRHQGMTPEWHKEYEKAFMLAQNEAMGHFHRCPSCRNYVCDADWNEEDSMCVECAPRENVEVTKARAQRMKDEIQEKAQQASVFTGQIERRTTVCPECGKPTGEGKFCNNCGAPLGLLQCPKCGARVAIGTRFCGECGNRMQ</sequence>
<reference evidence="2 3" key="1">
    <citation type="journal article" date="2006" name="Science">
        <title>Genome of rice cluster I archaea -- the key methane producers in the rice rhizosphere.</title>
        <authorList>
            <person name="Erkel C."/>
            <person name="Kube M."/>
            <person name="Reinhardt R."/>
            <person name="Liesack W."/>
        </authorList>
    </citation>
    <scope>NUCLEOTIDE SEQUENCE [LARGE SCALE GENOMIC DNA]</scope>
    <source>
        <strain evidence="3">DSM 22066 / NBRC 105507 / MRE50</strain>
    </source>
</reference>
<dbReference type="AlphaFoldDB" id="Q0W4V0"/>
<dbReference type="STRING" id="351160.RCIX1303"/>
<evidence type="ECO:0000259" key="1">
    <source>
        <dbReference type="Pfam" id="PF12773"/>
    </source>
</evidence>
<dbReference type="Pfam" id="PF12773">
    <property type="entry name" value="DZR"/>
    <property type="match status" value="1"/>
</dbReference>
<dbReference type="PATRIC" id="fig|351160.9.peg.1665"/>
<feature type="domain" description="DZANK-type" evidence="1">
    <location>
        <begin position="153"/>
        <end position="196"/>
    </location>
</feature>
<name>Q0W4V0_METAR</name>
<dbReference type="InterPro" id="IPR025874">
    <property type="entry name" value="DZR"/>
</dbReference>
<organism evidence="2 3">
    <name type="scientific">Methanocella arvoryzae (strain DSM 22066 / NBRC 105507 / MRE50)</name>
    <dbReference type="NCBI Taxonomy" id="351160"/>
    <lineage>
        <taxon>Archaea</taxon>
        <taxon>Methanobacteriati</taxon>
        <taxon>Methanobacteriota</taxon>
        <taxon>Stenosarchaea group</taxon>
        <taxon>Methanomicrobia</taxon>
        <taxon>Methanocellales</taxon>
        <taxon>Methanocellaceae</taxon>
        <taxon>Methanocella</taxon>
    </lineage>
</organism>
<dbReference type="KEGG" id="rci:RCIX1303"/>
<dbReference type="Proteomes" id="UP000000663">
    <property type="component" value="Chromosome"/>
</dbReference>
<protein>
    <recommendedName>
        <fullName evidence="1">DZANK-type domain-containing protein</fullName>
    </recommendedName>
</protein>